<name>A0A086ZTU7_9BIFI</name>
<evidence type="ECO:0000313" key="2">
    <source>
        <dbReference type="Proteomes" id="UP000029108"/>
    </source>
</evidence>
<dbReference type="EMBL" id="JGYN01000019">
    <property type="protein sequence ID" value="KFI49947.1"/>
    <property type="molecule type" value="Genomic_DNA"/>
</dbReference>
<dbReference type="STRING" id="1437608.GCA_000771645_02156"/>
<dbReference type="Proteomes" id="UP000029108">
    <property type="component" value="Unassembled WGS sequence"/>
</dbReference>
<comment type="caution">
    <text evidence="1">The sequence shown here is derived from an EMBL/GenBank/DDBJ whole genome shotgun (WGS) entry which is preliminary data.</text>
</comment>
<reference evidence="1 2" key="1">
    <citation type="submission" date="2014-03" db="EMBL/GenBank/DDBJ databases">
        <title>Genomics of Bifidobacteria.</title>
        <authorList>
            <person name="Ventura M."/>
            <person name="Milani C."/>
            <person name="Lugli G.A."/>
        </authorList>
    </citation>
    <scope>NUCLEOTIDE SEQUENCE [LARGE SCALE GENOMIC DNA]</scope>
    <source>
        <strain evidence="1 2">DSM 23969</strain>
    </source>
</reference>
<organism evidence="1 2">
    <name type="scientific">Bifidobacterium biavatii DSM 23969</name>
    <dbReference type="NCBI Taxonomy" id="1437608"/>
    <lineage>
        <taxon>Bacteria</taxon>
        <taxon>Bacillati</taxon>
        <taxon>Actinomycetota</taxon>
        <taxon>Actinomycetes</taxon>
        <taxon>Bifidobacteriales</taxon>
        <taxon>Bifidobacteriaceae</taxon>
        <taxon>Bifidobacterium</taxon>
    </lineage>
</organism>
<proteinExistence type="predicted"/>
<sequence length="114" mass="12209">MDNDSSVCARLAMMLDENPSCRVLILGRYMPPVRSAYNTVRHRAGKARLRQTLAGSNHLRSSNDAGGRLEAYAPIGLARGLKVDAVLYVGAGDEHTSLVLEGFAAGGAIVYHIL</sequence>
<dbReference type="AlphaFoldDB" id="A0A086ZTU7"/>
<accession>A0A086ZTU7</accession>
<keyword evidence="2" id="KW-1185">Reference proteome</keyword>
<gene>
    <name evidence="1" type="ORF">BBIA_1869</name>
</gene>
<protein>
    <submittedName>
        <fullName evidence="1">Uncharacterized protein</fullName>
    </submittedName>
</protein>
<evidence type="ECO:0000313" key="1">
    <source>
        <dbReference type="EMBL" id="KFI49947.1"/>
    </source>
</evidence>